<keyword evidence="5" id="KW-1185">Reference proteome</keyword>
<sequence length="317" mass="36290">MPFGPVNPIHSPFGQFEFNSTHPRKHLCSVAFGHIARGSGRLNGSKDRCEVIRVSLREHGEYFLPHCGKCNWCGVSNQTVERKAVRPLDKYPWMAALHHENGSFICGGAIISSTFIVTSAHCLIDLNVSAEDRCEGSEISEDCFIPANMTEVSLLGKKKFTRRIKVKKFIPHERFNQRRLWHDIALVQLESPIRCQERVFPICLPTRNFHKIGKKLLVLGWKKHWADQSKGPMKLQESWLTQYPSERCHVEDAFNDIARTICTIAEKEKRFCTIAEKEKQSPFLATGGTFPVSTKYFTIYPRYCYDILNGAQHHKGE</sequence>
<organism evidence="4 5">
    <name type="scientific">Araneus ventricosus</name>
    <name type="common">Orbweaver spider</name>
    <name type="synonym">Epeira ventricosa</name>
    <dbReference type="NCBI Taxonomy" id="182803"/>
    <lineage>
        <taxon>Eukaryota</taxon>
        <taxon>Metazoa</taxon>
        <taxon>Ecdysozoa</taxon>
        <taxon>Arthropoda</taxon>
        <taxon>Chelicerata</taxon>
        <taxon>Arachnida</taxon>
        <taxon>Araneae</taxon>
        <taxon>Araneomorphae</taxon>
        <taxon>Entelegynae</taxon>
        <taxon>Araneoidea</taxon>
        <taxon>Araneidae</taxon>
        <taxon>Araneus</taxon>
    </lineage>
</organism>
<gene>
    <name evidence="4" type="ORF">AVEN_185162_1</name>
</gene>
<dbReference type="InterPro" id="IPR051487">
    <property type="entry name" value="Ser/Thr_Proteases_Immune/Dev"/>
</dbReference>
<comment type="caution">
    <text evidence="4">The sequence shown here is derived from an EMBL/GenBank/DDBJ whole genome shotgun (WGS) entry which is preliminary data.</text>
</comment>
<evidence type="ECO:0000313" key="5">
    <source>
        <dbReference type="Proteomes" id="UP000499080"/>
    </source>
</evidence>
<comment type="similarity">
    <text evidence="2">Belongs to the peptidase S1 family. CLIP subfamily.</text>
</comment>
<dbReference type="SMART" id="SM00020">
    <property type="entry name" value="Tryp_SPc"/>
    <property type="match status" value="1"/>
</dbReference>
<evidence type="ECO:0000256" key="1">
    <source>
        <dbReference type="ARBA" id="ARBA00023157"/>
    </source>
</evidence>
<dbReference type="GO" id="GO:0006508">
    <property type="term" value="P:proteolysis"/>
    <property type="evidence" value="ECO:0007669"/>
    <property type="project" value="InterPro"/>
</dbReference>
<dbReference type="OrthoDB" id="6437546at2759"/>
<proteinExistence type="inferred from homology"/>
<dbReference type="PANTHER" id="PTHR24256">
    <property type="entry name" value="TRYPTASE-RELATED"/>
    <property type="match status" value="1"/>
</dbReference>
<dbReference type="SUPFAM" id="SSF50494">
    <property type="entry name" value="Trypsin-like serine proteases"/>
    <property type="match status" value="1"/>
</dbReference>
<dbReference type="Pfam" id="PF00089">
    <property type="entry name" value="Trypsin"/>
    <property type="match status" value="1"/>
</dbReference>
<dbReference type="PROSITE" id="PS50240">
    <property type="entry name" value="TRYPSIN_DOM"/>
    <property type="match status" value="1"/>
</dbReference>
<dbReference type="Proteomes" id="UP000499080">
    <property type="component" value="Unassembled WGS sequence"/>
</dbReference>
<evidence type="ECO:0000313" key="4">
    <source>
        <dbReference type="EMBL" id="GBO31352.1"/>
    </source>
</evidence>
<keyword evidence="1" id="KW-1015">Disulfide bond</keyword>
<feature type="domain" description="Peptidase S1" evidence="3">
    <location>
        <begin position="90"/>
        <end position="317"/>
    </location>
</feature>
<dbReference type="InterPro" id="IPR001254">
    <property type="entry name" value="Trypsin_dom"/>
</dbReference>
<dbReference type="InterPro" id="IPR001314">
    <property type="entry name" value="Peptidase_S1A"/>
</dbReference>
<evidence type="ECO:0000259" key="3">
    <source>
        <dbReference type="PROSITE" id="PS50240"/>
    </source>
</evidence>
<dbReference type="AlphaFoldDB" id="A0A4Y2W2Z9"/>
<accession>A0A4Y2W2Z9</accession>
<evidence type="ECO:0000256" key="2">
    <source>
        <dbReference type="ARBA" id="ARBA00024195"/>
    </source>
</evidence>
<dbReference type="EMBL" id="BGPR01054638">
    <property type="protein sequence ID" value="GBO31352.1"/>
    <property type="molecule type" value="Genomic_DNA"/>
</dbReference>
<dbReference type="InterPro" id="IPR009003">
    <property type="entry name" value="Peptidase_S1_PA"/>
</dbReference>
<dbReference type="FunFam" id="2.40.10.10:FF:000068">
    <property type="entry name" value="transmembrane protease serine 2"/>
    <property type="match status" value="1"/>
</dbReference>
<dbReference type="PRINTS" id="PR00722">
    <property type="entry name" value="CHYMOTRYPSIN"/>
</dbReference>
<dbReference type="InterPro" id="IPR043504">
    <property type="entry name" value="Peptidase_S1_PA_chymotrypsin"/>
</dbReference>
<dbReference type="Gene3D" id="2.40.10.10">
    <property type="entry name" value="Trypsin-like serine proteases"/>
    <property type="match status" value="1"/>
</dbReference>
<dbReference type="GO" id="GO:0004252">
    <property type="term" value="F:serine-type endopeptidase activity"/>
    <property type="evidence" value="ECO:0007669"/>
    <property type="project" value="InterPro"/>
</dbReference>
<name>A0A4Y2W2Z9_ARAVE</name>
<protein>
    <recommendedName>
        <fullName evidence="3">Peptidase S1 domain-containing protein</fullName>
    </recommendedName>
</protein>
<reference evidence="4 5" key="1">
    <citation type="journal article" date="2019" name="Sci. Rep.">
        <title>Orb-weaving spider Araneus ventricosus genome elucidates the spidroin gene catalogue.</title>
        <authorList>
            <person name="Kono N."/>
            <person name="Nakamura H."/>
            <person name="Ohtoshi R."/>
            <person name="Moran D.A.P."/>
            <person name="Shinohara A."/>
            <person name="Yoshida Y."/>
            <person name="Fujiwara M."/>
            <person name="Mori M."/>
            <person name="Tomita M."/>
            <person name="Arakawa K."/>
        </authorList>
    </citation>
    <scope>NUCLEOTIDE SEQUENCE [LARGE SCALE GENOMIC DNA]</scope>
</reference>